<organism evidence="2 3">
    <name type="scientific">Trichormus variabilis N2B</name>
    <dbReference type="NCBI Taxonomy" id="2681315"/>
    <lineage>
        <taxon>Bacteria</taxon>
        <taxon>Bacillati</taxon>
        <taxon>Cyanobacteriota</taxon>
        <taxon>Cyanophyceae</taxon>
        <taxon>Nostocales</taxon>
        <taxon>Nostocaceae</taxon>
        <taxon>Trichormus</taxon>
    </lineage>
</organism>
<name>A0ABR6S328_ANAVA</name>
<evidence type="ECO:0000256" key="1">
    <source>
        <dbReference type="SAM" id="MobiDB-lite"/>
    </source>
</evidence>
<evidence type="ECO:0000313" key="2">
    <source>
        <dbReference type="EMBL" id="MBC1300744.1"/>
    </source>
</evidence>
<dbReference type="EMBL" id="JACKZP010000004">
    <property type="protein sequence ID" value="MBC1300744.1"/>
    <property type="molecule type" value="Genomic_DNA"/>
</dbReference>
<dbReference type="GeneID" id="58722039"/>
<comment type="caution">
    <text evidence="2">The sequence shown here is derived from an EMBL/GenBank/DDBJ whole genome shotgun (WGS) entry which is preliminary data.</text>
</comment>
<evidence type="ECO:0000313" key="3">
    <source>
        <dbReference type="Proteomes" id="UP000570851"/>
    </source>
</evidence>
<feature type="region of interest" description="Disordered" evidence="1">
    <location>
        <begin position="1"/>
        <end position="39"/>
    </location>
</feature>
<sequence>MAIRKKVPPSPLSPLRGSPVAPLREGLRQHGGNPYVPVAGSPIPSPQVIFGFRG</sequence>
<protein>
    <submittedName>
        <fullName evidence="2">Uncharacterized protein</fullName>
    </submittedName>
</protein>
<dbReference type="RefSeq" id="WP_153228353.1">
    <property type="nucleotide sequence ID" value="NZ_JACKZP010000004.1"/>
</dbReference>
<accession>A0ABR6S328</accession>
<dbReference type="Proteomes" id="UP000570851">
    <property type="component" value="Unassembled WGS sequence"/>
</dbReference>
<gene>
    <name evidence="2" type="ORF">GNE12_02305</name>
</gene>
<keyword evidence="3" id="KW-1185">Reference proteome</keyword>
<proteinExistence type="predicted"/>
<reference evidence="2 3" key="1">
    <citation type="submission" date="2019-11" db="EMBL/GenBank/DDBJ databases">
        <title>Comparison of genomes from free-living endosymbiotic cyanobacteria isolated from Azolla.</title>
        <authorList>
            <person name="Thiel T."/>
            <person name="Pratte B."/>
        </authorList>
    </citation>
    <scope>NUCLEOTIDE SEQUENCE [LARGE SCALE GENOMIC DNA]</scope>
    <source>
        <strain evidence="2 3">N2B</strain>
    </source>
</reference>